<feature type="region of interest" description="Disordered" evidence="1">
    <location>
        <begin position="541"/>
        <end position="571"/>
    </location>
</feature>
<dbReference type="InterPro" id="IPR036737">
    <property type="entry name" value="OmpA-like_sf"/>
</dbReference>
<sequence>MQAPDLRTVGRVLALVLLGSLPVALAAQAASSAKYSSNDSPSRFDIFAGYSYLAPKGTVQVPQPSGSAVPYSYDAVNVGAIVSGAYYFNRFVGVQAELAEHEWGQGVPGSNVGTRGNDDGFATFSGGLIFRFPQENITPFAHALVGASYIDGPFHNPYKWGPDLTVGGGMDYETPWFNHHLAIRVFQADYEYMHADFGTQANPPGGRANVDAARLSAGVVIHVGSLAPPPPVTLACSASPDSVFPGEPVTITATAGGLNPKDHVIYALSGESVTATDNTAKVDTASLAPGQHTVNCNVKEGKPGKEGLKPWESAQATANYTVKEFEPPTISCSASPTTIKPGDTATVTATGVSPQNRPLTYSYSASAGTITGSGTTAEYSSAGAPTGAVGITCNVSDDKGHSATGQTSVTIEAPPPPPQPHAQTLCSISFANDLKRPTRVDNEAKACLDQVALDLKQQADAKAVVVGESNDKEKATTAKQEKFAEKHKKAIVEDFAAQRAVNAKDYLVTEQGIDASRISVATTPTDGQTVQNYLVPAGADFGTDVTGTTPVDETTVKPEVRKPLPERQHAK</sequence>
<gene>
    <name evidence="3" type="ORF">SBA5_200005</name>
</gene>
<dbReference type="Gene3D" id="2.60.40.10">
    <property type="entry name" value="Immunoglobulins"/>
    <property type="match status" value="1"/>
</dbReference>
<evidence type="ECO:0000256" key="1">
    <source>
        <dbReference type="SAM" id="MobiDB-lite"/>
    </source>
</evidence>
<organism evidence="3 4">
    <name type="scientific">Candidatus Sulfuritelmatomonas gaucii</name>
    <dbReference type="NCBI Taxonomy" id="2043161"/>
    <lineage>
        <taxon>Bacteria</taxon>
        <taxon>Pseudomonadati</taxon>
        <taxon>Acidobacteriota</taxon>
        <taxon>Terriglobia</taxon>
        <taxon>Terriglobales</taxon>
        <taxon>Acidobacteriaceae</taxon>
        <taxon>Candidatus Sulfuritelmatomonas</taxon>
    </lineage>
</organism>
<reference evidence="4" key="1">
    <citation type="submission" date="2018-02" db="EMBL/GenBank/DDBJ databases">
        <authorList>
            <person name="Hausmann B."/>
        </authorList>
    </citation>
    <scope>NUCLEOTIDE SEQUENCE [LARGE SCALE GENOMIC DNA]</scope>
    <source>
        <strain evidence="4">Peat soil MAG SbA5</strain>
    </source>
</reference>
<dbReference type="EMBL" id="OKRB01000076">
    <property type="protein sequence ID" value="SPE19093.1"/>
    <property type="molecule type" value="Genomic_DNA"/>
</dbReference>
<feature type="chain" id="PRO_5014938604" evidence="2">
    <location>
        <begin position="30"/>
        <end position="571"/>
    </location>
</feature>
<dbReference type="AlphaFoldDB" id="A0A2N9L7H8"/>
<protein>
    <submittedName>
        <fullName evidence="3">PKD domain containing protein</fullName>
    </submittedName>
</protein>
<proteinExistence type="predicted"/>
<evidence type="ECO:0000313" key="4">
    <source>
        <dbReference type="Proteomes" id="UP000239735"/>
    </source>
</evidence>
<dbReference type="InterPro" id="IPR035986">
    <property type="entry name" value="PKD_dom_sf"/>
</dbReference>
<evidence type="ECO:0000313" key="3">
    <source>
        <dbReference type="EMBL" id="SPE19093.1"/>
    </source>
</evidence>
<dbReference type="InterPro" id="IPR013783">
    <property type="entry name" value="Ig-like_fold"/>
</dbReference>
<evidence type="ECO:0000256" key="2">
    <source>
        <dbReference type="SAM" id="SignalP"/>
    </source>
</evidence>
<feature type="signal peptide" evidence="2">
    <location>
        <begin position="1"/>
        <end position="29"/>
    </location>
</feature>
<accession>A0A2N9L7H8</accession>
<dbReference type="SUPFAM" id="SSF49299">
    <property type="entry name" value="PKD domain"/>
    <property type="match status" value="1"/>
</dbReference>
<dbReference type="Proteomes" id="UP000239735">
    <property type="component" value="Unassembled WGS sequence"/>
</dbReference>
<feature type="compositionally biased region" description="Basic and acidic residues" evidence="1">
    <location>
        <begin position="554"/>
        <end position="571"/>
    </location>
</feature>
<dbReference type="Gene3D" id="3.30.1330.60">
    <property type="entry name" value="OmpA-like domain"/>
    <property type="match status" value="1"/>
</dbReference>
<keyword evidence="2" id="KW-0732">Signal</keyword>
<dbReference type="OrthoDB" id="102739at2"/>
<name>A0A2N9L7H8_9BACT</name>